<evidence type="ECO:0000313" key="1">
    <source>
        <dbReference type="EMBL" id="RPD42278.1"/>
    </source>
</evidence>
<dbReference type="AlphaFoldDB" id="A0A3N4MFA5"/>
<dbReference type="EMBL" id="RMBX01000002">
    <property type="protein sequence ID" value="RPD42278.1"/>
    <property type="molecule type" value="Genomic_DNA"/>
</dbReference>
<accession>A0A3N4MFA5</accession>
<proteinExistence type="predicted"/>
<dbReference type="Proteomes" id="UP000279089">
    <property type="component" value="Unassembled WGS sequence"/>
</dbReference>
<comment type="caution">
    <text evidence="1">The sequence shown here is derived from an EMBL/GenBank/DDBJ whole genome shotgun (WGS) entry which is preliminary data.</text>
</comment>
<sequence>MKPTSLLPSGAWQCIALSCLIGALVIGKTSGQAARILPAYHDSIPREQEPDSLKMLRMYTGTYIIPNDPETQIVLENGKLYGIPTSGKKHEMVRTGQHQFIVPEKEILLQFEMDSYGQVAFLRLTRGDETATATKKK</sequence>
<name>A0A3N4MFA5_9BACT</name>
<protein>
    <recommendedName>
        <fullName evidence="3">DUF3471 domain-containing protein</fullName>
    </recommendedName>
</protein>
<dbReference type="PROSITE" id="PS51257">
    <property type="entry name" value="PROKAR_LIPOPROTEIN"/>
    <property type="match status" value="1"/>
</dbReference>
<reference evidence="2" key="1">
    <citation type="submission" date="2018-11" db="EMBL/GenBank/DDBJ databases">
        <title>Chitinophaga lutea sp.nov., isolate from arsenic contaminated soil.</title>
        <authorList>
            <person name="Zong Y."/>
        </authorList>
    </citation>
    <scope>NUCLEOTIDE SEQUENCE [LARGE SCALE GENOMIC DNA]</scope>
    <source>
        <strain evidence="2">YLT18</strain>
    </source>
</reference>
<evidence type="ECO:0008006" key="3">
    <source>
        <dbReference type="Google" id="ProtNLM"/>
    </source>
</evidence>
<gene>
    <name evidence="1" type="ORF">EG028_03620</name>
</gene>
<organism evidence="1 2">
    <name type="scientific">Chitinophaga barathri</name>
    <dbReference type="NCBI Taxonomy" id="1647451"/>
    <lineage>
        <taxon>Bacteria</taxon>
        <taxon>Pseudomonadati</taxon>
        <taxon>Bacteroidota</taxon>
        <taxon>Chitinophagia</taxon>
        <taxon>Chitinophagales</taxon>
        <taxon>Chitinophagaceae</taxon>
        <taxon>Chitinophaga</taxon>
    </lineage>
</organism>
<evidence type="ECO:0000313" key="2">
    <source>
        <dbReference type="Proteomes" id="UP000279089"/>
    </source>
</evidence>
<dbReference type="RefSeq" id="WP_120515577.1">
    <property type="nucleotide sequence ID" value="NZ_QXZY01000003.1"/>
</dbReference>
<keyword evidence="2" id="KW-1185">Reference proteome</keyword>